<keyword evidence="7" id="KW-1185">Reference proteome</keyword>
<comment type="caution">
    <text evidence="6">The sequence shown here is derived from an EMBL/GenBank/DDBJ whole genome shotgun (WGS) entry which is preliminary data.</text>
</comment>
<accession>A0A8H6M171</accession>
<dbReference type="GO" id="GO:0004674">
    <property type="term" value="F:protein serine/threonine kinase activity"/>
    <property type="evidence" value="ECO:0007669"/>
    <property type="project" value="UniProtKB-KW"/>
</dbReference>
<feature type="region of interest" description="Disordered" evidence="4">
    <location>
        <begin position="22"/>
        <end position="48"/>
    </location>
</feature>
<evidence type="ECO:0000256" key="3">
    <source>
        <dbReference type="ARBA" id="ARBA00022840"/>
    </source>
</evidence>
<evidence type="ECO:0000313" key="6">
    <source>
        <dbReference type="EMBL" id="KAF6749494.1"/>
    </source>
</evidence>
<dbReference type="GO" id="GO:0005524">
    <property type="term" value="F:ATP binding"/>
    <property type="evidence" value="ECO:0007669"/>
    <property type="project" value="UniProtKB-KW"/>
</dbReference>
<gene>
    <name evidence="6" type="ORF">DFP72DRAFT_1048806</name>
</gene>
<dbReference type="EMBL" id="JACGCI010000062">
    <property type="protein sequence ID" value="KAF6749494.1"/>
    <property type="molecule type" value="Genomic_DNA"/>
</dbReference>
<feature type="region of interest" description="Disordered" evidence="4">
    <location>
        <begin position="66"/>
        <end position="88"/>
    </location>
</feature>
<dbReference type="OrthoDB" id="5979581at2759"/>
<organism evidence="6 7">
    <name type="scientific">Ephemerocybe angulata</name>
    <dbReference type="NCBI Taxonomy" id="980116"/>
    <lineage>
        <taxon>Eukaryota</taxon>
        <taxon>Fungi</taxon>
        <taxon>Dikarya</taxon>
        <taxon>Basidiomycota</taxon>
        <taxon>Agaricomycotina</taxon>
        <taxon>Agaricomycetes</taxon>
        <taxon>Agaricomycetidae</taxon>
        <taxon>Agaricales</taxon>
        <taxon>Agaricineae</taxon>
        <taxon>Psathyrellaceae</taxon>
        <taxon>Ephemerocybe</taxon>
    </lineage>
</organism>
<dbReference type="InterPro" id="IPR000719">
    <property type="entry name" value="Prot_kinase_dom"/>
</dbReference>
<keyword evidence="2" id="KW-0547">Nucleotide-binding</keyword>
<name>A0A8H6M171_9AGAR</name>
<feature type="domain" description="Protein kinase" evidence="5">
    <location>
        <begin position="1"/>
        <end position="338"/>
    </location>
</feature>
<keyword evidence="6" id="KW-0808">Transferase</keyword>
<sequence>MGSAIPAGLSFDRLCGVPNAANKAKKSGFNDKSKRSPRNSPQQRHFENRSGLRTVLEASHDGAVHPAVLKAPGPSHVEDLRSGRDGRHGREGYMGELLGWIAVSLAGSKEQVQDWSDKDIFAYFRDPYVYGSPERQLVDCIDTYKLLGSYFLQEDIILADFKHSFNVRRPLPPGHPLGTLTHYMSPELRFDGRIGLPSDIWALACVIFEVRTGSPLFDEWSGEEGVRKSVVRFLGEPPEAWQGPEDGSLRVDERAKGLKLPDECQEDLDSRAETSIMQELEKAQSADEGGRDVIFAEATRVQIEKEELELLADLLKQMLRYLPEERPSIDEVLSHPWFKNEDAHRPGGSWF</sequence>
<dbReference type="InterPro" id="IPR050117">
    <property type="entry name" value="MAPK"/>
</dbReference>
<dbReference type="SUPFAM" id="SSF56112">
    <property type="entry name" value="Protein kinase-like (PK-like)"/>
    <property type="match status" value="1"/>
</dbReference>
<proteinExistence type="predicted"/>
<keyword evidence="3" id="KW-0067">ATP-binding</keyword>
<protein>
    <submittedName>
        <fullName evidence="6">Kinase-like domain-containing protein</fullName>
    </submittedName>
</protein>
<dbReference type="SMART" id="SM00220">
    <property type="entry name" value="S_TKc"/>
    <property type="match status" value="1"/>
</dbReference>
<feature type="compositionally biased region" description="Basic and acidic residues" evidence="4">
    <location>
        <begin position="76"/>
        <end position="88"/>
    </location>
</feature>
<reference evidence="6 7" key="1">
    <citation type="submission" date="2020-07" db="EMBL/GenBank/DDBJ databases">
        <title>Comparative genomics of pyrophilous fungi reveals a link between fire events and developmental genes.</title>
        <authorList>
            <consortium name="DOE Joint Genome Institute"/>
            <person name="Steindorff A.S."/>
            <person name="Carver A."/>
            <person name="Calhoun S."/>
            <person name="Stillman K."/>
            <person name="Liu H."/>
            <person name="Lipzen A."/>
            <person name="Pangilinan J."/>
            <person name="Labutti K."/>
            <person name="Bruns T.D."/>
            <person name="Grigoriev I.V."/>
        </authorList>
    </citation>
    <scope>NUCLEOTIDE SEQUENCE [LARGE SCALE GENOMIC DNA]</scope>
    <source>
        <strain evidence="6 7">CBS 144469</strain>
    </source>
</reference>
<keyword evidence="1" id="KW-0723">Serine/threonine-protein kinase</keyword>
<dbReference type="PROSITE" id="PS50011">
    <property type="entry name" value="PROTEIN_KINASE_DOM"/>
    <property type="match status" value="1"/>
</dbReference>
<dbReference type="PANTHER" id="PTHR24055">
    <property type="entry name" value="MITOGEN-ACTIVATED PROTEIN KINASE"/>
    <property type="match status" value="1"/>
</dbReference>
<evidence type="ECO:0000259" key="5">
    <source>
        <dbReference type="PROSITE" id="PS50011"/>
    </source>
</evidence>
<evidence type="ECO:0000313" key="7">
    <source>
        <dbReference type="Proteomes" id="UP000521943"/>
    </source>
</evidence>
<keyword evidence="6" id="KW-0418">Kinase</keyword>
<dbReference type="Pfam" id="PF00069">
    <property type="entry name" value="Pkinase"/>
    <property type="match status" value="1"/>
</dbReference>
<evidence type="ECO:0000256" key="4">
    <source>
        <dbReference type="SAM" id="MobiDB-lite"/>
    </source>
</evidence>
<evidence type="ECO:0000256" key="1">
    <source>
        <dbReference type="ARBA" id="ARBA00022527"/>
    </source>
</evidence>
<evidence type="ECO:0000256" key="2">
    <source>
        <dbReference type="ARBA" id="ARBA00022741"/>
    </source>
</evidence>
<dbReference type="Gene3D" id="1.10.510.10">
    <property type="entry name" value="Transferase(Phosphotransferase) domain 1"/>
    <property type="match status" value="1"/>
</dbReference>
<dbReference type="InterPro" id="IPR011009">
    <property type="entry name" value="Kinase-like_dom_sf"/>
</dbReference>
<dbReference type="Proteomes" id="UP000521943">
    <property type="component" value="Unassembled WGS sequence"/>
</dbReference>
<dbReference type="AlphaFoldDB" id="A0A8H6M171"/>